<organism evidence="4 5">
    <name type="scientific">Pseudodesulfovibrio sediminis</name>
    <dbReference type="NCBI Taxonomy" id="2810563"/>
    <lineage>
        <taxon>Bacteria</taxon>
        <taxon>Pseudomonadati</taxon>
        <taxon>Thermodesulfobacteriota</taxon>
        <taxon>Desulfovibrionia</taxon>
        <taxon>Desulfovibrionales</taxon>
        <taxon>Desulfovibrionaceae</taxon>
    </lineage>
</organism>
<accession>A0ABM8I3Q8</accession>
<keyword evidence="2" id="KW-0732">Signal</keyword>
<keyword evidence="5" id="KW-1185">Reference proteome</keyword>
<evidence type="ECO:0000313" key="5">
    <source>
        <dbReference type="Proteomes" id="UP001053296"/>
    </source>
</evidence>
<name>A0ABM8I3Q8_9BACT</name>
<dbReference type="RefSeq" id="WP_229590953.1">
    <property type="nucleotide sequence ID" value="NZ_AP024485.1"/>
</dbReference>
<gene>
    <name evidence="4" type="ORF">PSDVSF_22040</name>
</gene>
<dbReference type="PANTHER" id="PTHR30373:SF2">
    <property type="entry name" value="UPF0603 PROTEIN YGCG"/>
    <property type="match status" value="1"/>
</dbReference>
<dbReference type="InterPro" id="IPR007621">
    <property type="entry name" value="TPM_dom"/>
</dbReference>
<feature type="domain" description="TPM" evidence="3">
    <location>
        <begin position="33"/>
        <end position="156"/>
    </location>
</feature>
<sequence length="263" mass="27595">MRIHRIAVLGFILVLAMATAAMALDVPPYTGRVNDMANMMASTTENELDIALIELEKTDSTQVAILTIPSLEGDSLEEFSMRVAEAWKPGMKGSDNGVLLLVSKEDRKIRIEVGYGLEGVLTDVLSGQIIDDVITPQFKAGHFDRGFVDGVTAITAAVRGEFQALQKKKRSRGTSFLPVIIMIMFSVIFLTEKFGRKRRPLTSGGTIEDGTRRSSVGSTASTLFFLSMLGGGRGGGGGSGFGGGGFGGFGGGGFGGGGASGGW</sequence>
<evidence type="ECO:0000313" key="4">
    <source>
        <dbReference type="EMBL" id="BCS88962.1"/>
    </source>
</evidence>
<evidence type="ECO:0000259" key="3">
    <source>
        <dbReference type="Pfam" id="PF04536"/>
    </source>
</evidence>
<protein>
    <recommendedName>
        <fullName evidence="3">TPM domain-containing protein</fullName>
    </recommendedName>
</protein>
<dbReference type="Pfam" id="PF04536">
    <property type="entry name" value="TPM_phosphatase"/>
    <property type="match status" value="1"/>
</dbReference>
<dbReference type="Proteomes" id="UP001053296">
    <property type="component" value="Chromosome"/>
</dbReference>
<proteinExistence type="predicted"/>
<dbReference type="PANTHER" id="PTHR30373">
    <property type="entry name" value="UPF0603 PROTEIN YGCG"/>
    <property type="match status" value="1"/>
</dbReference>
<evidence type="ECO:0000256" key="1">
    <source>
        <dbReference type="SAM" id="Phobius"/>
    </source>
</evidence>
<keyword evidence="1" id="KW-1133">Transmembrane helix</keyword>
<keyword evidence="1" id="KW-0812">Transmembrane</keyword>
<feature type="transmembrane region" description="Helical" evidence="1">
    <location>
        <begin position="173"/>
        <end position="191"/>
    </location>
</feature>
<reference evidence="4" key="1">
    <citation type="journal article" date="2022" name="Arch. Microbiol.">
        <title>Pseudodesulfovibrio sediminis sp. nov., a mesophilic and neutrophilic sulfate-reducing bacterium isolated from sediment of a brackish lake.</title>
        <authorList>
            <person name="Takahashi A."/>
            <person name="Kojima H."/>
            <person name="Watanabe M."/>
            <person name="Fukui M."/>
        </authorList>
    </citation>
    <scope>NUCLEOTIDE SEQUENCE</scope>
    <source>
        <strain evidence="4">SF6</strain>
    </source>
</reference>
<feature type="signal peptide" evidence="2">
    <location>
        <begin position="1"/>
        <end position="23"/>
    </location>
</feature>
<dbReference type="EMBL" id="AP024485">
    <property type="protein sequence ID" value="BCS88962.1"/>
    <property type="molecule type" value="Genomic_DNA"/>
</dbReference>
<keyword evidence="1" id="KW-0472">Membrane</keyword>
<evidence type="ECO:0000256" key="2">
    <source>
        <dbReference type="SAM" id="SignalP"/>
    </source>
</evidence>
<feature type="chain" id="PRO_5045632409" description="TPM domain-containing protein" evidence="2">
    <location>
        <begin position="24"/>
        <end position="263"/>
    </location>
</feature>
<dbReference type="Gene3D" id="3.10.310.50">
    <property type="match status" value="1"/>
</dbReference>